<keyword evidence="1" id="KW-0472">Membrane</keyword>
<evidence type="ECO:0000313" key="2">
    <source>
        <dbReference type="EMBL" id="OFV69036.1"/>
    </source>
</evidence>
<dbReference type="InterPro" id="IPR005325">
    <property type="entry name" value="DUF308_memb"/>
</dbReference>
<dbReference type="PANTHER" id="PTHR34989">
    <property type="entry name" value="PROTEIN HDED"/>
    <property type="match status" value="1"/>
</dbReference>
<feature type="transmembrane region" description="Helical" evidence="1">
    <location>
        <begin position="40"/>
        <end position="61"/>
    </location>
</feature>
<sequence>MENVVGNVTKGHKGLGIAASIIMVLLGIGVFIAPQFFVNMMIWIFVIGLMIYGVFMIYDYAKSEVKNGWSLTSGIMAVILGFLLVFAPALARAETFGFMLAFMTLFTGINQITASSVMKKQGGSGTGWLLAAGIINTILGFFFLFNPYVMLFAFSIIAGIYLIVGGIALFASTMSSHPAEQ</sequence>
<dbReference type="EMBL" id="LKEU01000050">
    <property type="protein sequence ID" value="OFV69036.1"/>
    <property type="molecule type" value="Genomic_DNA"/>
</dbReference>
<dbReference type="GO" id="GO:0005886">
    <property type="term" value="C:plasma membrane"/>
    <property type="evidence" value="ECO:0007669"/>
    <property type="project" value="TreeGrafter"/>
</dbReference>
<dbReference type="PANTHER" id="PTHR34989:SF1">
    <property type="entry name" value="PROTEIN HDED"/>
    <property type="match status" value="1"/>
</dbReference>
<feature type="transmembrane region" description="Helical" evidence="1">
    <location>
        <begin position="96"/>
        <end position="114"/>
    </location>
</feature>
<dbReference type="OrthoDB" id="1844438at2"/>
<evidence type="ECO:0000313" key="3">
    <source>
        <dbReference type="Proteomes" id="UP000176244"/>
    </source>
</evidence>
<comment type="caution">
    <text evidence="2">The sequence shown here is derived from an EMBL/GenBank/DDBJ whole genome shotgun (WGS) entry which is preliminary data.</text>
</comment>
<keyword evidence="1" id="KW-1133">Transmembrane helix</keyword>
<name>A0A1F2PEG6_9FIRM</name>
<evidence type="ECO:0008006" key="4">
    <source>
        <dbReference type="Google" id="ProtNLM"/>
    </source>
</evidence>
<proteinExistence type="predicted"/>
<feature type="transmembrane region" description="Helical" evidence="1">
    <location>
        <begin position="126"/>
        <end position="145"/>
    </location>
</feature>
<dbReference type="AlphaFoldDB" id="A0A1F2PEG6"/>
<dbReference type="Proteomes" id="UP000176244">
    <property type="component" value="Unassembled WGS sequence"/>
</dbReference>
<feature type="transmembrane region" description="Helical" evidence="1">
    <location>
        <begin position="151"/>
        <end position="171"/>
    </location>
</feature>
<evidence type="ECO:0000256" key="1">
    <source>
        <dbReference type="SAM" id="Phobius"/>
    </source>
</evidence>
<protein>
    <recommendedName>
        <fullName evidence="4">Acid-resistance membrane protein</fullName>
    </recommendedName>
</protein>
<gene>
    <name evidence="2" type="ORF">ACWI_35740</name>
</gene>
<keyword evidence="1" id="KW-0812">Transmembrane</keyword>
<organism evidence="2 3">
    <name type="scientific">Acetobacterium wieringae</name>
    <dbReference type="NCBI Taxonomy" id="52694"/>
    <lineage>
        <taxon>Bacteria</taxon>
        <taxon>Bacillati</taxon>
        <taxon>Bacillota</taxon>
        <taxon>Clostridia</taxon>
        <taxon>Eubacteriales</taxon>
        <taxon>Eubacteriaceae</taxon>
        <taxon>Acetobacterium</taxon>
    </lineage>
</organism>
<accession>A0A1F2PEG6</accession>
<feature type="transmembrane region" description="Helical" evidence="1">
    <location>
        <begin position="15"/>
        <end position="34"/>
    </location>
</feature>
<dbReference type="RefSeq" id="WP_070372800.1">
    <property type="nucleotide sequence ID" value="NZ_CP097897.1"/>
</dbReference>
<dbReference type="STRING" id="52694.ACWI_35740"/>
<reference evidence="2 3" key="1">
    <citation type="submission" date="2015-09" db="EMBL/GenBank/DDBJ databases">
        <title>Genome sequence of Acetobacterium wieringae DSM 1911.</title>
        <authorList>
            <person name="Poehlein A."/>
            <person name="Bengelsdorf F.R."/>
            <person name="Schiel-Bengelsdorf B."/>
            <person name="Duerre P."/>
            <person name="Daniel R."/>
        </authorList>
    </citation>
    <scope>NUCLEOTIDE SEQUENCE [LARGE SCALE GENOMIC DNA]</scope>
    <source>
        <strain evidence="2 3">DSM 1911</strain>
    </source>
</reference>
<dbReference type="Pfam" id="PF03729">
    <property type="entry name" value="DUF308"/>
    <property type="match status" value="1"/>
</dbReference>
<feature type="transmembrane region" description="Helical" evidence="1">
    <location>
        <begin position="68"/>
        <end position="90"/>
    </location>
</feature>
<dbReference type="InterPro" id="IPR052712">
    <property type="entry name" value="Acid_resist_chaperone_HdeD"/>
</dbReference>